<accession>C9RRF7</accession>
<protein>
    <recommendedName>
        <fullName evidence="1">PPM-type phosphatase domain-containing protein</fullName>
    </recommendedName>
</protein>
<evidence type="ECO:0000259" key="1">
    <source>
        <dbReference type="Pfam" id="PF13672"/>
    </source>
</evidence>
<dbReference type="RefSeq" id="WP_014546232.1">
    <property type="nucleotide sequence ID" value="NC_013410.1"/>
</dbReference>
<dbReference type="Proteomes" id="UP000000517">
    <property type="component" value="Chromosome"/>
</dbReference>
<dbReference type="Pfam" id="PF13672">
    <property type="entry name" value="PP2C_2"/>
    <property type="match status" value="1"/>
</dbReference>
<evidence type="ECO:0000313" key="2">
    <source>
        <dbReference type="EMBL" id="ACX75143.1"/>
    </source>
</evidence>
<proteinExistence type="predicted"/>
<dbReference type="HOGENOM" id="CLU_066842_0_0_0"/>
<dbReference type="SUPFAM" id="SSF81606">
    <property type="entry name" value="PP2C-like"/>
    <property type="match status" value="1"/>
</dbReference>
<dbReference type="STRING" id="59374.FSU_2029"/>
<gene>
    <name evidence="2" type="ordered locus">Fisuc_1546</name>
    <name evidence="3" type="ordered locus">FSU_2029</name>
</gene>
<evidence type="ECO:0000313" key="5">
    <source>
        <dbReference type="Proteomes" id="UP000001497"/>
    </source>
</evidence>
<keyword evidence="5" id="KW-1185">Reference proteome</keyword>
<feature type="domain" description="PPM-type phosphatase" evidence="1">
    <location>
        <begin position="12"/>
        <end position="225"/>
    </location>
</feature>
<reference evidence="3" key="3">
    <citation type="submission" date="2010-08" db="EMBL/GenBank/DDBJ databases">
        <authorList>
            <person name="Durkin A.S."/>
            <person name="Nelson K.E."/>
            <person name="Morrison M."/>
            <person name="Forsberg C.W."/>
            <person name="Wilson D.B."/>
            <person name="Russell J.B."/>
            <person name="Cann I.K.O."/>
            <person name="Mackie R.I."/>
            <person name="White B.A."/>
        </authorList>
    </citation>
    <scope>NUCLEOTIDE SEQUENCE</scope>
    <source>
        <strain evidence="3">S85</strain>
    </source>
</reference>
<dbReference type="eggNOG" id="COG0631">
    <property type="taxonomic scope" value="Bacteria"/>
</dbReference>
<sequence length="333" mass="36268">MCWVTVQSAVQGRGHLSSGTPCQDKTFSVIKDGCSVCALADGAGSASLSHFGAEAVTQTICNFMAENFDFVINEEDGVAVKQRILEVVGQRLNALCAERGCSLKDLASTLLFVAVKAGKFVICHIGDGVIGYFKNGEVLVASHPENGEFANTTVFTTSNNAIASMKLIKGNLNQISGFVLMSDGSENSFYNKRNKVLSPSLARLFKLASVCDGAFMSQGLRDALENCVKRKTTDDCSMVLMSQPANGRGFADLADTDKCEFLRLPDTRASRKRLKSFEDALDALRSWSSYRAAKRRLHWRGKKLDRILACLGKANLLQVREDGCYKSALRAFL</sequence>
<dbReference type="InterPro" id="IPR001932">
    <property type="entry name" value="PPM-type_phosphatase-like_dom"/>
</dbReference>
<dbReference type="InterPro" id="IPR036457">
    <property type="entry name" value="PPM-type-like_dom_sf"/>
</dbReference>
<dbReference type="KEGG" id="fsc:FSU_2029"/>
<dbReference type="EMBL" id="CP001792">
    <property type="protein sequence ID" value="ACX75143.1"/>
    <property type="molecule type" value="Genomic_DNA"/>
</dbReference>
<evidence type="ECO:0000313" key="3">
    <source>
        <dbReference type="EMBL" id="ADL26751.1"/>
    </source>
</evidence>
<reference evidence="2 5" key="1">
    <citation type="submission" date="2009-10" db="EMBL/GenBank/DDBJ databases">
        <title>Complete sequence of Fibrobacter succinogenes subsp. succinogenes S85.</title>
        <authorList>
            <consortium name="US DOE Joint Genome Institute"/>
            <person name="Lucas S."/>
            <person name="Copeland A."/>
            <person name="Lapidus A."/>
            <person name="Glavina del Rio T."/>
            <person name="Tice H."/>
            <person name="Bruce D."/>
            <person name="Goodwin L."/>
            <person name="Pitluck S."/>
            <person name="Chertkov O."/>
            <person name="Detter J.C."/>
            <person name="Han C."/>
            <person name="Tapia R."/>
            <person name="Larimer F."/>
            <person name="Land M."/>
            <person name="Hauser L."/>
            <person name="Kyrpides N."/>
            <person name="Mikhailova N."/>
            <person name="Weimer P.J."/>
            <person name="Stevenson D.M."/>
            <person name="Boyum J."/>
            <person name="Brumm P.I."/>
            <person name="Mead D."/>
        </authorList>
    </citation>
    <scope>NUCLEOTIDE SEQUENCE [LARGE SCALE GENOMIC DNA]</scope>
    <source>
        <strain evidence="5">ATCC 19169 / S85</strain>
        <strain evidence="2">S85</strain>
    </source>
</reference>
<dbReference type="EMBL" id="CP002158">
    <property type="protein sequence ID" value="ADL26751.1"/>
    <property type="molecule type" value="Genomic_DNA"/>
</dbReference>
<dbReference type="KEGG" id="fsu:Fisuc_1546"/>
<organism evidence="3 4">
    <name type="scientific">Fibrobacter succinogenes (strain ATCC 19169 / S85)</name>
    <dbReference type="NCBI Taxonomy" id="59374"/>
    <lineage>
        <taxon>Bacteria</taxon>
        <taxon>Pseudomonadati</taxon>
        <taxon>Fibrobacterota</taxon>
        <taxon>Fibrobacteria</taxon>
        <taxon>Fibrobacterales</taxon>
        <taxon>Fibrobacteraceae</taxon>
        <taxon>Fibrobacter</taxon>
    </lineage>
</organism>
<dbReference type="AlphaFoldDB" id="C9RRF7"/>
<dbReference type="Proteomes" id="UP000001497">
    <property type="component" value="Chromosome"/>
</dbReference>
<reference evidence="4" key="2">
    <citation type="submission" date="2010-08" db="EMBL/GenBank/DDBJ databases">
        <title>Complete sequence of Fibrobacter succinogenes subsp. succinogenes S85.</title>
        <authorList>
            <person name="Durkin A.S."/>
            <person name="Nelson K.E."/>
            <person name="Morrison M."/>
            <person name="Forsberg C.W."/>
            <person name="Wilson D.B."/>
            <person name="Russell J.B."/>
            <person name="Cann I.K.O."/>
            <person name="Mackie R.I."/>
            <person name="White B.A."/>
        </authorList>
    </citation>
    <scope>NUCLEOTIDE SEQUENCE [LARGE SCALE GENOMIC DNA]</scope>
    <source>
        <strain evidence="4">ATCC 19169 / S85</strain>
    </source>
</reference>
<name>C9RRF7_FIBSS</name>
<evidence type="ECO:0000313" key="4">
    <source>
        <dbReference type="Proteomes" id="UP000000517"/>
    </source>
</evidence>
<dbReference type="PATRIC" id="fig|59374.8.peg.1949"/>
<dbReference type="Gene3D" id="3.60.40.10">
    <property type="entry name" value="PPM-type phosphatase domain"/>
    <property type="match status" value="1"/>
</dbReference>
<dbReference type="OrthoDB" id="9805674at2"/>